<dbReference type="AlphaFoldDB" id="A0AA51UM37"/>
<dbReference type="Proteomes" id="UP001182908">
    <property type="component" value="Chromosome"/>
</dbReference>
<keyword evidence="2" id="KW-1185">Reference proteome</keyword>
<organism evidence="1 2">
    <name type="scientific">Methanolobus sediminis</name>
    <dbReference type="NCBI Taxonomy" id="3072978"/>
    <lineage>
        <taxon>Archaea</taxon>
        <taxon>Methanobacteriati</taxon>
        <taxon>Methanobacteriota</taxon>
        <taxon>Stenosarchaea group</taxon>
        <taxon>Methanomicrobia</taxon>
        <taxon>Methanosarcinales</taxon>
        <taxon>Methanosarcinaceae</taxon>
        <taxon>Methanolobus</taxon>
    </lineage>
</organism>
<sequence length="220" mass="24606">MNPCKDSNYPDHLNYQKYPNIEALVDEGEPVCITLCDDDGETSEMLYCELVHLARNGKSFLIEDQRCRPGKFILGVSENSPADYYLKSNRYKDEETAQRAVNSLPRIEREYRSIKIEPLGKNNGKFNVLLLYLKPESAMKIIQAYAFHFGEGITSRSIGAASICGDCTARVLKDGIGISYGCKGSRKHSGYANEEVPIGIAYSMLEKIEEGLKNIPATFD</sequence>
<dbReference type="PANTHER" id="PTHR37954">
    <property type="entry name" value="BLL4979 PROTEIN"/>
    <property type="match status" value="1"/>
</dbReference>
<reference evidence="1 2" key="1">
    <citation type="submission" date="2023-08" db="EMBL/GenBank/DDBJ databases">
        <title>Methanolobus mangrovi sp. nov. and Methanolobus sediminis sp. nov, two novel methylotrophic methanogens isolated from mangrove sediments in China.</title>
        <authorList>
            <person name="Zhou J."/>
        </authorList>
    </citation>
    <scope>NUCLEOTIDE SEQUENCE [LARGE SCALE GENOMIC DNA]</scope>
    <source>
        <strain evidence="1 2">FTZ6</strain>
    </source>
</reference>
<protein>
    <submittedName>
        <fullName evidence="1">DUF169 domain-containing protein</fullName>
    </submittedName>
</protein>
<dbReference type="RefSeq" id="WP_309311933.1">
    <property type="nucleotide sequence ID" value="NZ_CP133592.1"/>
</dbReference>
<dbReference type="InterPro" id="IPR003748">
    <property type="entry name" value="DUF169"/>
</dbReference>
<dbReference type="Pfam" id="PF02596">
    <property type="entry name" value="DUF169"/>
    <property type="match status" value="1"/>
</dbReference>
<dbReference type="GeneID" id="84232111"/>
<dbReference type="PANTHER" id="PTHR37954:SF3">
    <property type="entry name" value="DUF169 DOMAIN-CONTAINING PROTEIN"/>
    <property type="match status" value="1"/>
</dbReference>
<gene>
    <name evidence="1" type="ORF">RE474_05300</name>
</gene>
<accession>A0AA51UM37</accession>
<evidence type="ECO:0000313" key="1">
    <source>
        <dbReference type="EMBL" id="WMW26137.1"/>
    </source>
</evidence>
<evidence type="ECO:0000313" key="2">
    <source>
        <dbReference type="Proteomes" id="UP001182908"/>
    </source>
</evidence>
<dbReference type="KEGG" id="mseb:RE474_05300"/>
<proteinExistence type="predicted"/>
<dbReference type="EMBL" id="CP133592">
    <property type="protein sequence ID" value="WMW26137.1"/>
    <property type="molecule type" value="Genomic_DNA"/>
</dbReference>
<name>A0AA51UM37_9EURY</name>